<gene>
    <name evidence="3" type="ORF">C7474_1964</name>
</gene>
<evidence type="ECO:0000259" key="2">
    <source>
        <dbReference type="Pfam" id="PF13625"/>
    </source>
</evidence>
<keyword evidence="3" id="KW-0378">Hydrolase</keyword>
<evidence type="ECO:0000256" key="1">
    <source>
        <dbReference type="SAM" id="MobiDB-lite"/>
    </source>
</evidence>
<name>A0A498BWN9_9MICO</name>
<keyword evidence="3" id="KW-0067">ATP-binding</keyword>
<dbReference type="Proteomes" id="UP000273158">
    <property type="component" value="Unassembled WGS sequence"/>
</dbReference>
<accession>A0A498BWN9</accession>
<feature type="domain" description="Helicase XPB/Ssl2 N-terminal" evidence="2">
    <location>
        <begin position="328"/>
        <end position="449"/>
    </location>
</feature>
<feature type="compositionally biased region" description="Low complexity" evidence="1">
    <location>
        <begin position="115"/>
        <end position="127"/>
    </location>
</feature>
<evidence type="ECO:0000313" key="4">
    <source>
        <dbReference type="Proteomes" id="UP000273158"/>
    </source>
</evidence>
<organism evidence="3 4">
    <name type="scientific">Microbacterium telephonicum</name>
    <dbReference type="NCBI Taxonomy" id="1714841"/>
    <lineage>
        <taxon>Bacteria</taxon>
        <taxon>Bacillati</taxon>
        <taxon>Actinomycetota</taxon>
        <taxon>Actinomycetes</taxon>
        <taxon>Micrococcales</taxon>
        <taxon>Microbacteriaceae</taxon>
        <taxon>Microbacterium</taxon>
    </lineage>
</organism>
<sequence>MAASDARALAEQLAAADDAALTRLFTLRRVPASAPWPDFFDAAEALLEPASLTRHLSRLSAAEADALTAASASGRPVTEPARGDLAAAGLLDADGRPFASVLDAFAALPRVTATTTTDATAPAHPDAVGTAAGNTPAEDPAAESDAHAAERAFAASASLADILQTALTAPLARIGSGALGAADRRRLVETGAADDADAADDLLGIAVTAGLAAAADRLWLVTPAGRDWLASATLTRWHDVARRLREALPAALRSPDGGWIPAEDWTAAFPYDPLWPPQAARLRALFRRWALLGDGDRPAGFAAALSRGADADLEALGALLPPEVDRVFLQNDLTAIAPGPLLPALDLRLRAMSRRESRAQASSYRFTSETLNAALNAGESAQSLREFLTALSLTGLPQPLAYEIDRAAARHGTIRVGPGEAGGARVASADPDLLRTIAVDQALRPLGLRFEGDELASRAGSETTFWMLADARYPVVAVDGDGARLTLDRHRLADDDGPSQVSVDHGPLIARLQAAQQQDTGAGWLGRELELAVRSRATIVVTVQLPDGSQREFTVEAAGMGGGRLRGRDRAADVERTLPVSSITGLRPA</sequence>
<dbReference type="EMBL" id="RCDB01000003">
    <property type="protein sequence ID" value="RLK47387.1"/>
    <property type="molecule type" value="Genomic_DNA"/>
</dbReference>
<keyword evidence="3" id="KW-0347">Helicase</keyword>
<keyword evidence="3" id="KW-0547">Nucleotide-binding</keyword>
<dbReference type="RefSeq" id="WP_121059521.1">
    <property type="nucleotide sequence ID" value="NZ_RCDB01000003.1"/>
</dbReference>
<proteinExistence type="predicted"/>
<protein>
    <submittedName>
        <fullName evidence="3">XPB/Ssl2-like helicase family protein</fullName>
    </submittedName>
</protein>
<dbReference type="AlphaFoldDB" id="A0A498BWN9"/>
<reference evidence="3 4" key="1">
    <citation type="journal article" date="2015" name="Stand. Genomic Sci.">
        <title>Genomic Encyclopedia of Bacterial and Archaeal Type Strains, Phase III: the genomes of soil and plant-associated and newly described type strains.</title>
        <authorList>
            <person name="Whitman W.B."/>
            <person name="Woyke T."/>
            <person name="Klenk H.P."/>
            <person name="Zhou Y."/>
            <person name="Lilburn T.G."/>
            <person name="Beck B.J."/>
            <person name="De Vos P."/>
            <person name="Vandamme P."/>
            <person name="Eisen J.A."/>
            <person name="Garrity G."/>
            <person name="Hugenholtz P."/>
            <person name="Kyrpides N.C."/>
        </authorList>
    </citation>
    <scope>NUCLEOTIDE SEQUENCE [LARGE SCALE GENOMIC DNA]</scope>
    <source>
        <strain evidence="3 4">S2T63</strain>
    </source>
</reference>
<evidence type="ECO:0000313" key="3">
    <source>
        <dbReference type="EMBL" id="RLK47387.1"/>
    </source>
</evidence>
<feature type="region of interest" description="Disordered" evidence="1">
    <location>
        <begin position="115"/>
        <end position="147"/>
    </location>
</feature>
<dbReference type="GO" id="GO:0004386">
    <property type="term" value="F:helicase activity"/>
    <property type="evidence" value="ECO:0007669"/>
    <property type="project" value="UniProtKB-KW"/>
</dbReference>
<keyword evidence="4" id="KW-1185">Reference proteome</keyword>
<dbReference type="InterPro" id="IPR032830">
    <property type="entry name" value="XPB/Ssl2_N"/>
</dbReference>
<dbReference type="OrthoDB" id="3415124at2"/>
<dbReference type="Pfam" id="PF13625">
    <property type="entry name" value="Helicase_C_3"/>
    <property type="match status" value="1"/>
</dbReference>
<comment type="caution">
    <text evidence="3">The sequence shown here is derived from an EMBL/GenBank/DDBJ whole genome shotgun (WGS) entry which is preliminary data.</text>
</comment>